<dbReference type="RefSeq" id="WP_015205563.1">
    <property type="nucleotide sequence ID" value="NC_019753.1"/>
</dbReference>
<organism evidence="1 2">
    <name type="scientific">Crinalium epipsammum PCC 9333</name>
    <dbReference type="NCBI Taxonomy" id="1173022"/>
    <lineage>
        <taxon>Bacteria</taxon>
        <taxon>Bacillati</taxon>
        <taxon>Cyanobacteriota</taxon>
        <taxon>Cyanophyceae</taxon>
        <taxon>Gomontiellales</taxon>
        <taxon>Gomontiellaceae</taxon>
        <taxon>Crinalium</taxon>
    </lineage>
</organism>
<dbReference type="KEGG" id="cep:Cri9333_4695"/>
<reference evidence="1 2" key="1">
    <citation type="submission" date="2012-06" db="EMBL/GenBank/DDBJ databases">
        <title>Finished chromosome of genome of Crinalium epipsammum PCC 9333.</title>
        <authorList>
            <consortium name="US DOE Joint Genome Institute"/>
            <person name="Gugger M."/>
            <person name="Coursin T."/>
            <person name="Rippka R."/>
            <person name="Tandeau De Marsac N."/>
            <person name="Huntemann M."/>
            <person name="Wei C.-L."/>
            <person name="Han J."/>
            <person name="Detter J.C."/>
            <person name="Han C."/>
            <person name="Tapia R."/>
            <person name="Davenport K."/>
            <person name="Daligault H."/>
            <person name="Erkkila T."/>
            <person name="Gu W."/>
            <person name="Munk A.C.C."/>
            <person name="Teshima H."/>
            <person name="Xu Y."/>
            <person name="Chain P."/>
            <person name="Chen A."/>
            <person name="Krypides N."/>
            <person name="Mavromatis K."/>
            <person name="Markowitz V."/>
            <person name="Szeto E."/>
            <person name="Ivanova N."/>
            <person name="Mikhailova N."/>
            <person name="Ovchinnikova G."/>
            <person name="Pagani I."/>
            <person name="Pati A."/>
            <person name="Goodwin L."/>
            <person name="Peters L."/>
            <person name="Pitluck S."/>
            <person name="Woyke T."/>
            <person name="Kerfeld C."/>
        </authorList>
    </citation>
    <scope>NUCLEOTIDE SEQUENCE [LARGE SCALE GENOMIC DNA]</scope>
    <source>
        <strain evidence="1 2">PCC 9333</strain>
    </source>
</reference>
<dbReference type="SUPFAM" id="SSF53098">
    <property type="entry name" value="Ribonuclease H-like"/>
    <property type="match status" value="1"/>
</dbReference>
<dbReference type="OrthoDB" id="573757at2"/>
<dbReference type="eggNOG" id="COG3385">
    <property type="taxonomic scope" value="Bacteria"/>
</dbReference>
<dbReference type="Proteomes" id="UP000010472">
    <property type="component" value="Chromosome"/>
</dbReference>
<dbReference type="EMBL" id="CP003620">
    <property type="protein sequence ID" value="AFZ15474.1"/>
    <property type="molecule type" value="Genomic_DNA"/>
</dbReference>
<accession>K9W6P2</accession>
<evidence type="ECO:0008006" key="3">
    <source>
        <dbReference type="Google" id="ProtNLM"/>
    </source>
</evidence>
<evidence type="ECO:0000313" key="1">
    <source>
        <dbReference type="EMBL" id="AFZ15474.1"/>
    </source>
</evidence>
<proteinExistence type="predicted"/>
<sequence length="435" mass="50328">MNCERLQRFRQQAYELLGKAKDATFELADAVMTTRHAECLGDFALNPVFRRQWSSAYEALQDCQPEREKLMELYIQQMLDVSRPLLAVDHTGWNRPDARTLKERTYQHQAGAIPGNSSVGIGFGYSSIAWIPESSGSWALPLRHERISSWDTPISKAAFQLQQVCQDLEQRPIVLFDREYGCASLVNQTAEIAADKLMRLRSNLCLYSAPSAYSGRGRPCKHGDKFKLNDPHSWWDPDQTIELNDAKLGQLRVTQWQNLHFRNSAAHGMTLILLERKAINTNHRDAKPLWLVWIGESQPELEHIWQQYLRRFAIDHWYRFIKQTLHWTLPQLSTAEQCDRWSDLMPLLTWQLWLATDLVRQYHLPWQKPLTKLTPGRVAQSMFSLLFKIGTPACAPKLRGNSPGWPIGKSRQRRTRYPIVKKGFSRSQKQPKPAA</sequence>
<dbReference type="AlphaFoldDB" id="K9W6P2"/>
<gene>
    <name evidence="1" type="ORF">Cri9333_4695</name>
</gene>
<dbReference type="NCBIfam" id="NF041680">
    <property type="entry name" value="transp_NF041680"/>
    <property type="match status" value="1"/>
</dbReference>
<dbReference type="InterPro" id="IPR012337">
    <property type="entry name" value="RNaseH-like_sf"/>
</dbReference>
<keyword evidence="2" id="KW-1185">Reference proteome</keyword>
<evidence type="ECO:0000313" key="2">
    <source>
        <dbReference type="Proteomes" id="UP000010472"/>
    </source>
</evidence>
<protein>
    <recommendedName>
        <fullName evidence="3">Transposase IS701-like DDE domain-containing protein</fullName>
    </recommendedName>
</protein>
<dbReference type="PATRIC" id="fig|1173022.3.peg.5070"/>
<dbReference type="HOGENOM" id="CLU_046116_2_0_3"/>
<name>K9W6P2_9CYAN</name>